<comment type="similarity">
    <text evidence="1">Belongs to the ABC transporter superfamily.</text>
</comment>
<dbReference type="InterPro" id="IPR050763">
    <property type="entry name" value="ABC_transporter_ATP-binding"/>
</dbReference>
<sequence>MPCVPQLGRLPPWLLPPKAQVVTAARAGAAIVWNSRWTFALAILVPILAVVAAGALSQGAQPAPQPHVHESLGPLQLGRAPEGALAAQASIKGVWQTGLFWGCGLLLAVLPVLAAATSRMAAGEVTELLSSLRGAGMHPLAAAIGFSLQDVLNAVLFVLVTSIGLSLTGVSSQASVVGLVGAFALSMISLASLVTSVLHRPALAVTVSCLLALVLFVPVFNVPTIDARLPTSGFPIALPTTAVAVGVAAASVDSVAAEAAEECRATGRSCELAKLNSAELLGITPGDLTAALLGQAVALSTLAWVLTRAAPRPGSRVLALWRPCGRRQRVALGQDDLAVPLSSGGATAPARHDEDVVTASGVEVTYAGGAAWACFACGRGAPVRALRGVDASLAPGTITALVGANGSGKTTMLGAMAGTVLPNSGHVSVNGAAAGSPAGLRSVGFCPQDASLVRGLSGLLLLKLFAAARGRPLDDLAGAAAAAASLVELTDDDLSKHANRLSGGQQRRLCFALAAVGNPPVLILDEPTTGVDAASRRHVWAALRRAREAGSAIVLSSHDMAECELLADQVLLLDAGAAVAHCSPAELRRMTSYGVRLRAQLRPGADPAAAAAFVSGRIPGAEAVVKCPPRAGEPQGPAAELAPSAAAAGEPQGPAAELAPSAAAAGEPRLELVAGQDVTIMLAEPSPGQLSELCRSLAAEGPAAGIVSYRLESVGLRDAIQDVLARTRPEGAASEPRPPGAAAVPTLAAPPSWSLIVRTVARRRIVQVLRGGSTAAMQVVLLLAPLFVAVAKAQGESSRSGTTLSVVALILAIQLLPLAQAADAVDEVAMAPLHSAAAVSPLPLVAGTWLVDGAAQGALAALITLCALVAAGAEASAPGVAETCVTAFAAVAAGSQLAAAVASLRPTRGSAIVWALGAQLVLLGLSGGLAQAGAAHLSEDNQLRSPMAASFVLSPSMYLIVAAGGGQCPGLPISGKWDWPEVFPLVLTGAALHLAAAVGLRQWAHGWGACGRAAPRVPATSECLEGPERGIKASGVSVAFGGTLAVDGVDVSIARGEVVGLLGPNGAGKSTLQSVLAGTLSPGAGVVTIDGRPVRSSTGERRPVVGLCPQSSLLPRGLSSLETLTYFATLAGHPHPLAVAEALVAAVGLQPVADRNNANLSGGTKRRLSAALAFSTGASCILLDEPTAGVDVLAGAGVWQFIARAAAGKAVLVTTHMLDEAEVLCQRVAVMDHGHIIKEAAVADLLRLQDATLVLDVTLDRSDDMLEEALGLDGRWSVSAEQIGHRRCRLVIKGRADRSSTASPGAPALGDILEALEGLEAVRAVTFVPPSLEQAFGSILRAEDGGDAS</sequence>
<dbReference type="Pfam" id="PF00005">
    <property type="entry name" value="ABC_tran"/>
    <property type="match status" value="2"/>
</dbReference>
<feature type="domain" description="ABC transporter" evidence="7">
    <location>
        <begin position="351"/>
        <end position="600"/>
    </location>
</feature>
<dbReference type="SUPFAM" id="SSF52540">
    <property type="entry name" value="P-loop containing nucleoside triphosphate hydrolases"/>
    <property type="match status" value="2"/>
</dbReference>
<comment type="caution">
    <text evidence="8">The sequence shown here is derived from an EMBL/GenBank/DDBJ whole genome shotgun (WGS) entry which is preliminary data.</text>
</comment>
<dbReference type="InterPro" id="IPR003439">
    <property type="entry name" value="ABC_transporter-like_ATP-bd"/>
</dbReference>
<dbReference type="InterPro" id="IPR027417">
    <property type="entry name" value="P-loop_NTPase"/>
</dbReference>
<organism evidence="8 9">
    <name type="scientific">Cafeteria roenbergensis</name>
    <name type="common">Marine flagellate</name>
    <dbReference type="NCBI Taxonomy" id="33653"/>
    <lineage>
        <taxon>Eukaryota</taxon>
        <taxon>Sar</taxon>
        <taxon>Stramenopiles</taxon>
        <taxon>Bigyra</taxon>
        <taxon>Opalozoa</taxon>
        <taxon>Bicosoecida</taxon>
        <taxon>Cafeteriaceae</taxon>
        <taxon>Cafeteria</taxon>
    </lineage>
</organism>
<evidence type="ECO:0000256" key="3">
    <source>
        <dbReference type="ARBA" id="ARBA00022741"/>
    </source>
</evidence>
<feature type="compositionally biased region" description="Low complexity" evidence="5">
    <location>
        <begin position="635"/>
        <end position="662"/>
    </location>
</feature>
<feature type="domain" description="ABC transporter" evidence="7">
    <location>
        <begin position="1031"/>
        <end position="1258"/>
    </location>
</feature>
<evidence type="ECO:0000256" key="2">
    <source>
        <dbReference type="ARBA" id="ARBA00022448"/>
    </source>
</evidence>
<keyword evidence="6" id="KW-1133">Transmembrane helix</keyword>
<dbReference type="PANTHER" id="PTHR42711:SF5">
    <property type="entry name" value="ABC TRANSPORTER ATP-BINDING PROTEIN NATA"/>
    <property type="match status" value="1"/>
</dbReference>
<dbReference type="Gene3D" id="3.40.50.300">
    <property type="entry name" value="P-loop containing nucleotide triphosphate hydrolases"/>
    <property type="match status" value="2"/>
</dbReference>
<accession>A0A5A8DEM7</accession>
<feature type="transmembrane region" description="Helical" evidence="6">
    <location>
        <begin position="176"/>
        <end position="195"/>
    </location>
</feature>
<evidence type="ECO:0000256" key="5">
    <source>
        <dbReference type="SAM" id="MobiDB-lite"/>
    </source>
</evidence>
<evidence type="ECO:0000256" key="4">
    <source>
        <dbReference type="ARBA" id="ARBA00022840"/>
    </source>
</evidence>
<protein>
    <recommendedName>
        <fullName evidence="7">ABC transporter domain-containing protein</fullName>
    </recommendedName>
</protein>
<evidence type="ECO:0000313" key="9">
    <source>
        <dbReference type="Proteomes" id="UP000322899"/>
    </source>
</evidence>
<feature type="region of interest" description="Disordered" evidence="5">
    <location>
        <begin position="629"/>
        <end position="662"/>
    </location>
</feature>
<dbReference type="InterPro" id="IPR003593">
    <property type="entry name" value="AAA+_ATPase"/>
</dbReference>
<feature type="transmembrane region" description="Helical" evidence="6">
    <location>
        <begin position="139"/>
        <end position="164"/>
    </location>
</feature>
<keyword evidence="3" id="KW-0547">Nucleotide-binding</keyword>
<keyword evidence="6" id="KW-0472">Membrane</keyword>
<feature type="transmembrane region" description="Helical" evidence="6">
    <location>
        <begin position="202"/>
        <end position="220"/>
    </location>
</feature>
<keyword evidence="2" id="KW-0813">Transport</keyword>
<reference evidence="8 9" key="1">
    <citation type="submission" date="2019-07" db="EMBL/GenBank/DDBJ databases">
        <title>Genomes of Cafeteria roenbergensis.</title>
        <authorList>
            <person name="Fischer M.G."/>
            <person name="Hackl T."/>
            <person name="Roman M."/>
        </authorList>
    </citation>
    <scope>NUCLEOTIDE SEQUENCE [LARGE SCALE GENOMIC DNA]</scope>
    <source>
        <strain evidence="8 9">E4-10P</strain>
    </source>
</reference>
<dbReference type="Proteomes" id="UP000322899">
    <property type="component" value="Unassembled WGS sequence"/>
</dbReference>
<name>A0A5A8DEM7_CAFRO</name>
<dbReference type="GO" id="GO:0005524">
    <property type="term" value="F:ATP binding"/>
    <property type="evidence" value="ECO:0007669"/>
    <property type="project" value="UniProtKB-KW"/>
</dbReference>
<feature type="transmembrane region" description="Helical" evidence="6">
    <location>
        <begin position="99"/>
        <end position="118"/>
    </location>
</feature>
<dbReference type="PANTHER" id="PTHR42711">
    <property type="entry name" value="ABC TRANSPORTER ATP-BINDING PROTEIN"/>
    <property type="match status" value="1"/>
</dbReference>
<feature type="transmembrane region" description="Helical" evidence="6">
    <location>
        <begin position="37"/>
        <end position="56"/>
    </location>
</feature>
<keyword evidence="4" id="KW-0067">ATP-binding</keyword>
<evidence type="ECO:0000259" key="7">
    <source>
        <dbReference type="PROSITE" id="PS50893"/>
    </source>
</evidence>
<dbReference type="OrthoDB" id="10255969at2759"/>
<proteinExistence type="inferred from homology"/>
<keyword evidence="6" id="KW-0812">Transmembrane</keyword>
<dbReference type="PROSITE" id="PS00211">
    <property type="entry name" value="ABC_TRANSPORTER_1"/>
    <property type="match status" value="1"/>
</dbReference>
<evidence type="ECO:0000313" key="8">
    <source>
        <dbReference type="EMBL" id="KAA0163963.1"/>
    </source>
</evidence>
<dbReference type="GO" id="GO:0016887">
    <property type="term" value="F:ATP hydrolysis activity"/>
    <property type="evidence" value="ECO:0007669"/>
    <property type="project" value="InterPro"/>
</dbReference>
<dbReference type="SMART" id="SM00382">
    <property type="entry name" value="AAA"/>
    <property type="match status" value="2"/>
</dbReference>
<dbReference type="EMBL" id="VLTO01000106">
    <property type="protein sequence ID" value="KAA0163963.1"/>
    <property type="molecule type" value="Genomic_DNA"/>
</dbReference>
<evidence type="ECO:0000256" key="1">
    <source>
        <dbReference type="ARBA" id="ARBA00005417"/>
    </source>
</evidence>
<dbReference type="InterPro" id="IPR017871">
    <property type="entry name" value="ABC_transporter-like_CS"/>
</dbReference>
<gene>
    <name evidence="8" type="ORF">FNF27_07856</name>
</gene>
<evidence type="ECO:0000256" key="6">
    <source>
        <dbReference type="SAM" id="Phobius"/>
    </source>
</evidence>
<dbReference type="PROSITE" id="PS50893">
    <property type="entry name" value="ABC_TRANSPORTER_2"/>
    <property type="match status" value="2"/>
</dbReference>